<dbReference type="Pfam" id="PF12017">
    <property type="entry name" value="Tnp_P_element"/>
    <property type="match status" value="1"/>
</dbReference>
<keyword evidence="3" id="KW-1185">Reference proteome</keyword>
<sequence length="155" mass="18252">MVHCRKNFALSLFYKSPSTYRYMRKNNLVLPEESTIHWLVFQPGFHINTKQIKLKTSKMSYVDKKCILDLVECFEDIRILRRTNKIGLHALVVICVQNVLDLKLIPTCIVCDQGTQNRCMFSILKVTEDNPHTICGQKFFFNILWFTTPHKKLKK</sequence>
<dbReference type="AlphaFoldDB" id="A0A6G0Y4E8"/>
<accession>A0A6G0Y4E8</accession>
<reference evidence="2 3" key="1">
    <citation type="submission" date="2019-08" db="EMBL/GenBank/DDBJ databases">
        <title>Whole genome of Aphis craccivora.</title>
        <authorList>
            <person name="Voronova N.V."/>
            <person name="Shulinski R.S."/>
            <person name="Bandarenka Y.V."/>
            <person name="Zhorov D.G."/>
            <person name="Warner D."/>
        </authorList>
    </citation>
    <scope>NUCLEOTIDE SEQUENCE [LARGE SCALE GENOMIC DNA]</scope>
    <source>
        <strain evidence="2">180601</strain>
        <tissue evidence="2">Whole Body</tissue>
    </source>
</reference>
<dbReference type="Proteomes" id="UP000478052">
    <property type="component" value="Unassembled WGS sequence"/>
</dbReference>
<evidence type="ECO:0000313" key="3">
    <source>
        <dbReference type="Proteomes" id="UP000478052"/>
    </source>
</evidence>
<gene>
    <name evidence="2" type="ORF">FWK35_00017641</name>
</gene>
<evidence type="ECO:0000259" key="1">
    <source>
        <dbReference type="Pfam" id="PF12017"/>
    </source>
</evidence>
<dbReference type="InterPro" id="IPR021896">
    <property type="entry name" value="THAP9-like_HTH"/>
</dbReference>
<dbReference type="EMBL" id="VUJU01006315">
    <property type="protein sequence ID" value="KAF0748875.1"/>
    <property type="molecule type" value="Genomic_DNA"/>
</dbReference>
<proteinExistence type="predicted"/>
<comment type="caution">
    <text evidence="2">The sequence shown here is derived from an EMBL/GenBank/DDBJ whole genome shotgun (WGS) entry which is preliminary data.</text>
</comment>
<name>A0A6G0Y4E8_APHCR</name>
<protein>
    <submittedName>
        <fullName evidence="2">Transposable element P transposase</fullName>
    </submittedName>
</protein>
<evidence type="ECO:0000313" key="2">
    <source>
        <dbReference type="EMBL" id="KAF0748875.1"/>
    </source>
</evidence>
<feature type="domain" description="THAP9-like helix-turn-helix" evidence="1">
    <location>
        <begin position="6"/>
        <end position="37"/>
    </location>
</feature>
<organism evidence="2 3">
    <name type="scientific">Aphis craccivora</name>
    <name type="common">Cowpea aphid</name>
    <dbReference type="NCBI Taxonomy" id="307492"/>
    <lineage>
        <taxon>Eukaryota</taxon>
        <taxon>Metazoa</taxon>
        <taxon>Ecdysozoa</taxon>
        <taxon>Arthropoda</taxon>
        <taxon>Hexapoda</taxon>
        <taxon>Insecta</taxon>
        <taxon>Pterygota</taxon>
        <taxon>Neoptera</taxon>
        <taxon>Paraneoptera</taxon>
        <taxon>Hemiptera</taxon>
        <taxon>Sternorrhyncha</taxon>
        <taxon>Aphidomorpha</taxon>
        <taxon>Aphidoidea</taxon>
        <taxon>Aphididae</taxon>
        <taxon>Aphidini</taxon>
        <taxon>Aphis</taxon>
        <taxon>Aphis</taxon>
    </lineage>
</organism>